<dbReference type="PhylomeDB" id="A0A060T554"/>
<proteinExistence type="predicted"/>
<dbReference type="PANTHER" id="PTHR14778:SF2">
    <property type="entry name" value="KINETOCHORE-ASSOCIATED PROTEIN DSN1 HOMOLOG"/>
    <property type="match status" value="1"/>
</dbReference>
<dbReference type="AlphaFoldDB" id="A0A060T554"/>
<dbReference type="GO" id="GO:0051301">
    <property type="term" value="P:cell division"/>
    <property type="evidence" value="ECO:0007669"/>
    <property type="project" value="InterPro"/>
</dbReference>
<feature type="coiled-coil region" evidence="1">
    <location>
        <begin position="308"/>
        <end position="342"/>
    </location>
</feature>
<sequence length="445" mass="49950">MGPKSRSKAAQTLPKTTTGKRGRPRKNPLPTGPVQEEDEGFVFTRNVVVAEKPGRPAAAKGAKLTKATKISSKSQKQSESKDHDDGNAQLPSAMTSPKRKKAPTRTFSLNDTETPPKRIKSTHTTKTTATKESKQSKATTAATTNKIKKTNNDDNDRPNITKQTTNDTNGHHHHNGAGTMRRSSLGNRGKRLSSIGNGFVADPHGDVDPRYFYKHLDAEAPEPHRMKQVLLWCGRRAMDDTNEMLRKMRERARKQTEDEITALNIAKVIQEEIIRDLVEGKITTSWWNKPDDYSERVSEQRLKPNIRNITNAENLKAFETKLQDLEKEQATWLAQLDRIKASVQREHDALVQARDNTDKNKLDHDEINQGESVDKVVKSLPPLSTIRYKVDDLYATTSLMGSLSKTCNLVCDNHNRTVAESLPTPSQSLRDVLRAFSRHNSAIRN</sequence>
<dbReference type="PANTHER" id="PTHR14778">
    <property type="entry name" value="KINETOCHORE-ASSOCIATED PROTEIN DSN1 HOMOLOG"/>
    <property type="match status" value="1"/>
</dbReference>
<feature type="compositionally biased region" description="Low complexity" evidence="2">
    <location>
        <begin position="136"/>
        <end position="145"/>
    </location>
</feature>
<feature type="compositionally biased region" description="Polar residues" evidence="2">
    <location>
        <begin position="8"/>
        <end position="17"/>
    </location>
</feature>
<evidence type="ECO:0000256" key="2">
    <source>
        <dbReference type="SAM" id="MobiDB-lite"/>
    </source>
</evidence>
<dbReference type="EMBL" id="HG937693">
    <property type="protein sequence ID" value="CDP34032.1"/>
    <property type="molecule type" value="Genomic_DNA"/>
</dbReference>
<dbReference type="InterPro" id="IPR013218">
    <property type="entry name" value="Dsn1/Mis13"/>
</dbReference>
<dbReference type="GO" id="GO:0000444">
    <property type="term" value="C:MIS12/MIND type complex"/>
    <property type="evidence" value="ECO:0007669"/>
    <property type="project" value="InterPro"/>
</dbReference>
<dbReference type="Pfam" id="PF08202">
    <property type="entry name" value="MIS13"/>
    <property type="match status" value="1"/>
</dbReference>
<feature type="compositionally biased region" description="Basic and acidic residues" evidence="2">
    <location>
        <begin position="76"/>
        <end position="86"/>
    </location>
</feature>
<dbReference type="GO" id="GO:0007059">
    <property type="term" value="P:chromosome segregation"/>
    <property type="evidence" value="ECO:0007669"/>
    <property type="project" value="InterPro"/>
</dbReference>
<name>A0A060T554_BLAAD</name>
<accession>A0A060T554</accession>
<feature type="compositionally biased region" description="Basic and acidic residues" evidence="2">
    <location>
        <begin position="150"/>
        <end position="159"/>
    </location>
</feature>
<organism evidence="3">
    <name type="scientific">Blastobotrys adeninivorans</name>
    <name type="common">Yeast</name>
    <name type="synonym">Arxula adeninivorans</name>
    <dbReference type="NCBI Taxonomy" id="409370"/>
    <lineage>
        <taxon>Eukaryota</taxon>
        <taxon>Fungi</taxon>
        <taxon>Dikarya</taxon>
        <taxon>Ascomycota</taxon>
        <taxon>Saccharomycotina</taxon>
        <taxon>Dipodascomycetes</taxon>
        <taxon>Dipodascales</taxon>
        <taxon>Trichomonascaceae</taxon>
        <taxon>Blastobotrys</taxon>
    </lineage>
</organism>
<reference evidence="3" key="1">
    <citation type="submission" date="2014-02" db="EMBL/GenBank/DDBJ databases">
        <authorList>
            <person name="Genoscope - CEA"/>
        </authorList>
    </citation>
    <scope>NUCLEOTIDE SEQUENCE</scope>
    <source>
        <strain evidence="3">LS3</strain>
    </source>
</reference>
<protein>
    <submittedName>
        <fullName evidence="3">ARAD1C03146p</fullName>
    </submittedName>
</protein>
<feature type="compositionally biased region" description="Low complexity" evidence="2">
    <location>
        <begin position="55"/>
        <end position="75"/>
    </location>
</feature>
<keyword evidence="1" id="KW-0175">Coiled coil</keyword>
<gene>
    <name evidence="3" type="ORF">GNLVRS02_ARAD1C03146g</name>
</gene>
<evidence type="ECO:0000256" key="1">
    <source>
        <dbReference type="SAM" id="Coils"/>
    </source>
</evidence>
<evidence type="ECO:0000313" key="3">
    <source>
        <dbReference type="EMBL" id="CDP34032.1"/>
    </source>
</evidence>
<reference evidence="3" key="2">
    <citation type="submission" date="2014-06" db="EMBL/GenBank/DDBJ databases">
        <title>The complete genome of Blastobotrys (Arxula) adeninivorans LS3 - a yeast of biotechnological interest.</title>
        <authorList>
            <person name="Kunze G."/>
            <person name="Gaillardin C."/>
            <person name="Czernicka M."/>
            <person name="Durrens P."/>
            <person name="Martin T."/>
            <person name="Boer E."/>
            <person name="Gabaldon T."/>
            <person name="Cruz J."/>
            <person name="Talla E."/>
            <person name="Marck C."/>
            <person name="Goffeau A."/>
            <person name="Barbe V."/>
            <person name="Baret P."/>
            <person name="Baronian K."/>
            <person name="Beier S."/>
            <person name="Bleykasten C."/>
            <person name="Bode R."/>
            <person name="Casaregola S."/>
            <person name="Despons L."/>
            <person name="Fairhead C."/>
            <person name="Giersberg M."/>
            <person name="Gierski P."/>
            <person name="Hahnel U."/>
            <person name="Hartmann A."/>
            <person name="Jankowska D."/>
            <person name="Jubin C."/>
            <person name="Jung P."/>
            <person name="Lafontaine I."/>
            <person name="Leh-Louis V."/>
            <person name="Lemaire M."/>
            <person name="Marcet-Houben M."/>
            <person name="Mascher M."/>
            <person name="Morel G."/>
            <person name="Richard G.-F."/>
            <person name="Riechen J."/>
            <person name="Sacerdot C."/>
            <person name="Sarkar A."/>
            <person name="Savel G."/>
            <person name="Schacherer J."/>
            <person name="Sherman D."/>
            <person name="Straub M.-L."/>
            <person name="Stein N."/>
            <person name="Thierry A."/>
            <person name="Trautwein-Schult A."/>
            <person name="Westhof E."/>
            <person name="Worch S."/>
            <person name="Dujon B."/>
            <person name="Souciet J.-L."/>
            <person name="Wincker P."/>
            <person name="Scholz U."/>
            <person name="Neuveglise N."/>
        </authorList>
    </citation>
    <scope>NUCLEOTIDE SEQUENCE</scope>
    <source>
        <strain evidence="3">LS3</strain>
    </source>
</reference>
<feature type="region of interest" description="Disordered" evidence="2">
    <location>
        <begin position="1"/>
        <end position="191"/>
    </location>
</feature>